<name>A0A855IJE3_9VIBR</name>
<comment type="caution">
    <text evidence="1">The sequence shown here is derived from an EMBL/GenBank/DDBJ whole genome shotgun (WGS) entry which is preliminary data.</text>
</comment>
<evidence type="ECO:0000313" key="2">
    <source>
        <dbReference type="Proteomes" id="UP000235554"/>
    </source>
</evidence>
<dbReference type="EMBL" id="MCZJ01000047">
    <property type="protein sequence ID" value="PMM53749.1"/>
    <property type="molecule type" value="Genomic_DNA"/>
</dbReference>
<dbReference type="AlphaFoldDB" id="A0A855IJE3"/>
<proteinExistence type="predicted"/>
<accession>A0A855IJE3</accession>
<sequence length="88" mass="9661">MQKVILITDSTDGIGFETAKALGPMIVAVNTASLLGSKIVKDAYGIAGGKYFGNETRLLTHIQMLFTMINLNKLPLKLKKSLRKSCYR</sequence>
<organism evidence="1 2">
    <name type="scientific">Vibrio lentus</name>
    <dbReference type="NCBI Taxonomy" id="136468"/>
    <lineage>
        <taxon>Bacteria</taxon>
        <taxon>Pseudomonadati</taxon>
        <taxon>Pseudomonadota</taxon>
        <taxon>Gammaproteobacteria</taxon>
        <taxon>Vibrionales</taxon>
        <taxon>Vibrionaceae</taxon>
        <taxon>Vibrio</taxon>
    </lineage>
</organism>
<protein>
    <submittedName>
        <fullName evidence="1">Uncharacterized protein</fullName>
    </submittedName>
</protein>
<gene>
    <name evidence="1" type="ORF">BCT50_15070</name>
</gene>
<dbReference type="Proteomes" id="UP000235554">
    <property type="component" value="Unassembled WGS sequence"/>
</dbReference>
<evidence type="ECO:0000313" key="1">
    <source>
        <dbReference type="EMBL" id="PMM53749.1"/>
    </source>
</evidence>
<reference evidence="2" key="1">
    <citation type="submission" date="2016-07" db="EMBL/GenBank/DDBJ databases">
        <title>Nontailed viruses are major unrecognized killers of bacteria in the ocean.</title>
        <authorList>
            <person name="Kauffman K."/>
            <person name="Hussain F."/>
            <person name="Yang J."/>
            <person name="Arevalo P."/>
            <person name="Brown J."/>
            <person name="Cutler M."/>
            <person name="Kelly L."/>
            <person name="Polz M.F."/>
        </authorList>
    </citation>
    <scope>NUCLEOTIDE SEQUENCE [LARGE SCALE GENOMIC DNA]</scope>
    <source>
        <strain evidence="2">10N.261.48.A1</strain>
    </source>
</reference>